<reference evidence="3" key="1">
    <citation type="journal article" date="2017" name="Front. Plant Sci.">
        <title>Climate Clever Clovers: New Paradigm to Reduce the Environmental Footprint of Ruminants by Breeding Low Methanogenic Forages Utilizing Haplotype Variation.</title>
        <authorList>
            <person name="Kaur P."/>
            <person name="Appels R."/>
            <person name="Bayer P.E."/>
            <person name="Keeble-Gagnere G."/>
            <person name="Wang J."/>
            <person name="Hirakawa H."/>
            <person name="Shirasawa K."/>
            <person name="Vercoe P."/>
            <person name="Stefanova K."/>
            <person name="Durmic Z."/>
            <person name="Nichols P."/>
            <person name="Revell C."/>
            <person name="Isobe S.N."/>
            <person name="Edwards D."/>
            <person name="Erskine W."/>
        </authorList>
    </citation>
    <scope>NUCLEOTIDE SEQUENCE [LARGE SCALE GENOMIC DNA]</scope>
    <source>
        <strain evidence="3">cv. Daliak</strain>
    </source>
</reference>
<dbReference type="EMBL" id="DF973589">
    <property type="protein sequence ID" value="GAU35394.1"/>
    <property type="molecule type" value="Genomic_DNA"/>
</dbReference>
<evidence type="ECO:0000313" key="3">
    <source>
        <dbReference type="Proteomes" id="UP000242715"/>
    </source>
</evidence>
<organism evidence="2 3">
    <name type="scientific">Trifolium subterraneum</name>
    <name type="common">Subterranean clover</name>
    <dbReference type="NCBI Taxonomy" id="3900"/>
    <lineage>
        <taxon>Eukaryota</taxon>
        <taxon>Viridiplantae</taxon>
        <taxon>Streptophyta</taxon>
        <taxon>Embryophyta</taxon>
        <taxon>Tracheophyta</taxon>
        <taxon>Spermatophyta</taxon>
        <taxon>Magnoliopsida</taxon>
        <taxon>eudicotyledons</taxon>
        <taxon>Gunneridae</taxon>
        <taxon>Pentapetalae</taxon>
        <taxon>rosids</taxon>
        <taxon>fabids</taxon>
        <taxon>Fabales</taxon>
        <taxon>Fabaceae</taxon>
        <taxon>Papilionoideae</taxon>
        <taxon>50 kb inversion clade</taxon>
        <taxon>NPAAA clade</taxon>
        <taxon>Hologalegina</taxon>
        <taxon>IRL clade</taxon>
        <taxon>Trifolieae</taxon>
        <taxon>Trifolium</taxon>
    </lineage>
</organism>
<dbReference type="AlphaFoldDB" id="A0A2Z6MS12"/>
<keyword evidence="3" id="KW-1185">Reference proteome</keyword>
<accession>A0A2Z6MS12</accession>
<dbReference type="Proteomes" id="UP000242715">
    <property type="component" value="Unassembled WGS sequence"/>
</dbReference>
<gene>
    <name evidence="2" type="ORF">TSUD_160450</name>
</gene>
<protein>
    <submittedName>
        <fullName evidence="2">Uncharacterized protein</fullName>
    </submittedName>
</protein>
<name>A0A2Z6MS12_TRISU</name>
<evidence type="ECO:0000313" key="2">
    <source>
        <dbReference type="EMBL" id="GAU35394.1"/>
    </source>
</evidence>
<feature type="region of interest" description="Disordered" evidence="1">
    <location>
        <begin position="71"/>
        <end position="94"/>
    </location>
</feature>
<proteinExistence type="predicted"/>
<evidence type="ECO:0000256" key="1">
    <source>
        <dbReference type="SAM" id="MobiDB-lite"/>
    </source>
</evidence>
<sequence>MAENQKQTIFISKNGIDSKYETCFTTTISIWLALKLLYNGKENARSLIFVDHHEENLFKLFNVFWGEGNRAEDGENGADDGENGAAEDPLSFSNNMPMNVLKKAELDRRCLHLKVQEAKQRLQRTLLVE</sequence>